<dbReference type="InterPro" id="IPR004244">
    <property type="entry name" value="Transposase_22"/>
</dbReference>
<protein>
    <recommendedName>
        <fullName evidence="4">L1 transposable element RRM domain-containing protein</fullName>
    </recommendedName>
</protein>
<proteinExistence type="predicted"/>
<name>A0A452IDA2_9SAUR</name>
<reference evidence="3" key="1">
    <citation type="journal article" date="2017" name="PLoS ONE">
        <title>The Agassiz's desert tortoise genome provides a resource for the conservation of a threatened species.</title>
        <authorList>
            <person name="Tollis M."/>
            <person name="DeNardo D.F."/>
            <person name="Cornelius J.A."/>
            <person name="Dolby G.A."/>
            <person name="Edwards T."/>
            <person name="Henen B.T."/>
            <person name="Karl A.E."/>
            <person name="Murphy R.W."/>
            <person name="Kusumi K."/>
        </authorList>
    </citation>
    <scope>NUCLEOTIDE SEQUENCE [LARGE SCALE GENOMIC DNA]</scope>
</reference>
<evidence type="ECO:0008006" key="4">
    <source>
        <dbReference type="Google" id="ProtNLM"/>
    </source>
</evidence>
<dbReference type="Gene3D" id="3.30.70.1820">
    <property type="entry name" value="L1 transposable element, RRM domain"/>
    <property type="match status" value="1"/>
</dbReference>
<dbReference type="Proteomes" id="UP000291020">
    <property type="component" value="Unassembled WGS sequence"/>
</dbReference>
<dbReference type="Ensembl" id="ENSGAGT00000029293.1">
    <property type="protein sequence ID" value="ENSGAGP00000025751.1"/>
    <property type="gene ID" value="ENSGAGG00000018796.1"/>
</dbReference>
<evidence type="ECO:0000256" key="1">
    <source>
        <dbReference type="SAM" id="Coils"/>
    </source>
</evidence>
<reference evidence="2" key="3">
    <citation type="submission" date="2025-09" db="UniProtKB">
        <authorList>
            <consortium name="Ensembl"/>
        </authorList>
    </citation>
    <scope>IDENTIFICATION</scope>
</reference>
<accession>A0A452IDA2</accession>
<sequence>KEELKEETTRPPQNVAEHTVALKEFHTDRLDSVSEDICGLSKDASHVKSQMAHLENELQKTAIETCEIKEETASLNLRLHKLEENQDDLETRPQRNNHHFLGTIEGQEEKDIINFLQKLLLDIFKLDPQLPPLNIERAHRMPGTRRQKSEKPRPIIFKLLNFSDKVMLMNTARKVQTLMYKGHKRSLFPDFSDELNNKRVAFSGIKQIPRTIIKYLSTFTMDLAGSMCDVSPYQQALNIKGKM</sequence>
<keyword evidence="1" id="KW-0175">Coiled coil</keyword>
<reference evidence="2" key="2">
    <citation type="submission" date="2025-08" db="UniProtKB">
        <authorList>
            <consortium name="Ensembl"/>
        </authorList>
    </citation>
    <scope>IDENTIFICATION</scope>
</reference>
<evidence type="ECO:0000313" key="2">
    <source>
        <dbReference type="Ensembl" id="ENSGAGP00000025751.1"/>
    </source>
</evidence>
<dbReference type="AlphaFoldDB" id="A0A452IDA2"/>
<keyword evidence="3" id="KW-1185">Reference proteome</keyword>
<dbReference type="PANTHER" id="PTHR11505">
    <property type="entry name" value="L1 TRANSPOSABLE ELEMENT-RELATED"/>
    <property type="match status" value="1"/>
</dbReference>
<organism evidence="2 3">
    <name type="scientific">Gopherus agassizii</name>
    <name type="common">Agassiz's desert tortoise</name>
    <dbReference type="NCBI Taxonomy" id="38772"/>
    <lineage>
        <taxon>Eukaryota</taxon>
        <taxon>Metazoa</taxon>
        <taxon>Chordata</taxon>
        <taxon>Craniata</taxon>
        <taxon>Vertebrata</taxon>
        <taxon>Euteleostomi</taxon>
        <taxon>Archelosauria</taxon>
        <taxon>Testudinata</taxon>
        <taxon>Testudines</taxon>
        <taxon>Cryptodira</taxon>
        <taxon>Durocryptodira</taxon>
        <taxon>Testudinoidea</taxon>
        <taxon>Testudinidae</taxon>
        <taxon>Gopherus</taxon>
    </lineage>
</organism>
<dbReference type="STRING" id="38772.ENSGAGP00000025751"/>
<evidence type="ECO:0000313" key="3">
    <source>
        <dbReference type="Proteomes" id="UP000291020"/>
    </source>
</evidence>
<feature type="coiled-coil region" evidence="1">
    <location>
        <begin position="44"/>
        <end position="92"/>
    </location>
</feature>